<feature type="compositionally biased region" description="Low complexity" evidence="1">
    <location>
        <begin position="139"/>
        <end position="149"/>
    </location>
</feature>
<protein>
    <submittedName>
        <fullName evidence="2">Uncharacterized protein</fullName>
    </submittedName>
</protein>
<dbReference type="GeneID" id="91091977"/>
<feature type="region of interest" description="Disordered" evidence="1">
    <location>
        <begin position="243"/>
        <end position="307"/>
    </location>
</feature>
<evidence type="ECO:0000313" key="3">
    <source>
        <dbReference type="Proteomes" id="UP001355207"/>
    </source>
</evidence>
<dbReference type="Proteomes" id="UP001355207">
    <property type="component" value="Chromosome 1"/>
</dbReference>
<feature type="compositionally biased region" description="Low complexity" evidence="1">
    <location>
        <begin position="255"/>
        <end position="272"/>
    </location>
</feature>
<gene>
    <name evidence="2" type="ORF">L201_001305</name>
</gene>
<feature type="region of interest" description="Disordered" evidence="1">
    <location>
        <begin position="108"/>
        <end position="225"/>
    </location>
</feature>
<keyword evidence="3" id="KW-1185">Reference proteome</keyword>
<name>A0AAX4JPN5_9TREE</name>
<reference evidence="2 3" key="1">
    <citation type="submission" date="2024-01" db="EMBL/GenBank/DDBJ databases">
        <title>Comparative genomics of Cryptococcus and Kwoniella reveals pathogenesis evolution and contrasting modes of karyotype evolution via chromosome fusion or intercentromeric recombination.</title>
        <authorList>
            <person name="Coelho M.A."/>
            <person name="David-Palma M."/>
            <person name="Shea T."/>
            <person name="Bowers K."/>
            <person name="McGinley-Smith S."/>
            <person name="Mohammad A.W."/>
            <person name="Gnirke A."/>
            <person name="Yurkov A.M."/>
            <person name="Nowrousian M."/>
            <person name="Sun S."/>
            <person name="Cuomo C.A."/>
            <person name="Heitman J."/>
        </authorList>
    </citation>
    <scope>NUCLEOTIDE SEQUENCE [LARGE SCALE GENOMIC DNA]</scope>
    <source>
        <strain evidence="2 3">CBS 6074</strain>
    </source>
</reference>
<accession>A0AAX4JPN5</accession>
<evidence type="ECO:0000256" key="1">
    <source>
        <dbReference type="SAM" id="MobiDB-lite"/>
    </source>
</evidence>
<sequence>MSSLKFSEVVSCLEKTDPKHPPSFYYALEVVKRYARAKIAKGSSRHLICRHGKLETLEAKFAPTGLQDIFYLARLQLKLLPSSLNLPSPSLPVLQTLIKAGYPLPTNLNHVESDRSHQQNNGNNLPRKKPFNQGRRGSRSLTSSPNPSSADLLLQPITTSIIPTSTTIASSSMRRSSSAKPDLPSTINTTFMNKPKTKSSPRSSVKPSSSRSFSESHFTTNSPQSKWTPLLSGLGFKSVFDHHQDHHHQQQVEKTSSSISSTPISTSTPQISFNSDPFKQLSPLSMSVSPVSDRDQEEIKSQPLSPSSDEIISLNPLNLNDEEELVPLELILNESRLTKYEEAFSFDNQRGNYNDTFNVNTQSPIIGEITYVDNGVTISLVQ</sequence>
<proteinExistence type="predicted"/>
<dbReference type="EMBL" id="CP144098">
    <property type="protein sequence ID" value="WWC86428.1"/>
    <property type="molecule type" value="Genomic_DNA"/>
</dbReference>
<dbReference type="RefSeq" id="XP_066073191.1">
    <property type="nucleotide sequence ID" value="XM_066217094.1"/>
</dbReference>
<feature type="compositionally biased region" description="Low complexity" evidence="1">
    <location>
        <begin position="198"/>
        <end position="216"/>
    </location>
</feature>
<organism evidence="2 3">
    <name type="scientific">Kwoniella dendrophila CBS 6074</name>
    <dbReference type="NCBI Taxonomy" id="1295534"/>
    <lineage>
        <taxon>Eukaryota</taxon>
        <taxon>Fungi</taxon>
        <taxon>Dikarya</taxon>
        <taxon>Basidiomycota</taxon>
        <taxon>Agaricomycotina</taxon>
        <taxon>Tremellomycetes</taxon>
        <taxon>Tremellales</taxon>
        <taxon>Cryptococcaceae</taxon>
        <taxon>Kwoniella</taxon>
    </lineage>
</organism>
<evidence type="ECO:0000313" key="2">
    <source>
        <dbReference type="EMBL" id="WWC86428.1"/>
    </source>
</evidence>
<dbReference type="AlphaFoldDB" id="A0AAX4JPN5"/>
<feature type="compositionally biased region" description="Low complexity" evidence="1">
    <location>
        <begin position="156"/>
        <end position="179"/>
    </location>
</feature>
<feature type="compositionally biased region" description="Low complexity" evidence="1">
    <location>
        <begin position="281"/>
        <end position="291"/>
    </location>
</feature>